<dbReference type="PANTHER" id="PTHR43221">
    <property type="entry name" value="PROTEASE HTPX"/>
    <property type="match status" value="1"/>
</dbReference>
<evidence type="ECO:0000313" key="15">
    <source>
        <dbReference type="Proteomes" id="UP000053054"/>
    </source>
</evidence>
<keyword evidence="8 12" id="KW-1133">Transmembrane helix</keyword>
<organism evidence="14 15">
    <name type="scientific">Actinobacteria bacterium BACL2 MAG-120820-bin50</name>
    <dbReference type="NCBI Taxonomy" id="1655570"/>
    <lineage>
        <taxon>Bacteria</taxon>
        <taxon>Bacillati</taxon>
        <taxon>Actinomycetota</taxon>
        <taxon>Actinomycetes</taxon>
        <taxon>Actinomycetes incertae sedis</taxon>
        <taxon>ac1 cluster</taxon>
    </lineage>
</organism>
<protein>
    <recommendedName>
        <fullName evidence="13">Peptidase M48 domain-containing protein</fullName>
    </recommendedName>
</protein>
<feature type="transmembrane region" description="Helical" evidence="12">
    <location>
        <begin position="109"/>
        <end position="128"/>
    </location>
</feature>
<evidence type="ECO:0000256" key="9">
    <source>
        <dbReference type="ARBA" id="ARBA00023049"/>
    </source>
</evidence>
<dbReference type="Proteomes" id="UP000053054">
    <property type="component" value="Unassembled WGS sequence"/>
</dbReference>
<dbReference type="InterPro" id="IPR050083">
    <property type="entry name" value="HtpX_protease"/>
</dbReference>
<dbReference type="GO" id="GO:0004222">
    <property type="term" value="F:metalloendopeptidase activity"/>
    <property type="evidence" value="ECO:0007669"/>
    <property type="project" value="InterPro"/>
</dbReference>
<dbReference type="GO" id="GO:0006508">
    <property type="term" value="P:proteolysis"/>
    <property type="evidence" value="ECO:0007669"/>
    <property type="project" value="UniProtKB-KW"/>
</dbReference>
<proteinExistence type="inferred from homology"/>
<sequence>FNVVNEVVIASGLPMPKVAIVNDPAPNAFATGRNPENALIAFTTGLLESMDRDELQGVTAHEMAHVANRDTLVSAVAATTAGIIALISDILMRMLWFGGGRNRSHQNQMPIFLAIIPLILAPIAATLLRSAISRRRESLADATAVSFTRNPAGLRSALEVLARDNTVVQARSSAVAHFYIESPLDASAASKLFATHPPIQERIETLRKLEANPLS</sequence>
<comment type="subcellular location">
    <subcellularLocation>
        <location evidence="1">Cell membrane</location>
        <topology evidence="1">Multi-pass membrane protein</topology>
    </subcellularLocation>
</comment>
<keyword evidence="7 11" id="KW-0862">Zinc</keyword>
<feature type="domain" description="Peptidase M48" evidence="13">
    <location>
        <begin position="3"/>
        <end position="209"/>
    </location>
</feature>
<name>A0A0R2QII0_9ACTN</name>
<dbReference type="InterPro" id="IPR001915">
    <property type="entry name" value="Peptidase_M48"/>
</dbReference>
<evidence type="ECO:0000256" key="5">
    <source>
        <dbReference type="ARBA" id="ARBA00022723"/>
    </source>
</evidence>
<dbReference type="CDD" id="cd07340">
    <property type="entry name" value="M48B_Htpx_like"/>
    <property type="match status" value="1"/>
</dbReference>
<dbReference type="Pfam" id="PF01435">
    <property type="entry name" value="Peptidase_M48"/>
    <property type="match status" value="1"/>
</dbReference>
<evidence type="ECO:0000256" key="2">
    <source>
        <dbReference type="ARBA" id="ARBA00022475"/>
    </source>
</evidence>
<evidence type="ECO:0000256" key="1">
    <source>
        <dbReference type="ARBA" id="ARBA00004651"/>
    </source>
</evidence>
<gene>
    <name evidence="14" type="ORF">ABR62_04630</name>
</gene>
<evidence type="ECO:0000256" key="8">
    <source>
        <dbReference type="ARBA" id="ARBA00022989"/>
    </source>
</evidence>
<keyword evidence="3 11" id="KW-0645">Protease</keyword>
<dbReference type="AlphaFoldDB" id="A0A0R2QII0"/>
<comment type="similarity">
    <text evidence="11">Belongs to the peptidase M48 family.</text>
</comment>
<accession>A0A0R2QII0</accession>
<evidence type="ECO:0000256" key="3">
    <source>
        <dbReference type="ARBA" id="ARBA00022670"/>
    </source>
</evidence>
<evidence type="ECO:0000256" key="7">
    <source>
        <dbReference type="ARBA" id="ARBA00022833"/>
    </source>
</evidence>
<evidence type="ECO:0000256" key="6">
    <source>
        <dbReference type="ARBA" id="ARBA00022801"/>
    </source>
</evidence>
<dbReference type="GO" id="GO:0046872">
    <property type="term" value="F:metal ion binding"/>
    <property type="evidence" value="ECO:0007669"/>
    <property type="project" value="UniProtKB-KW"/>
</dbReference>
<evidence type="ECO:0000256" key="10">
    <source>
        <dbReference type="ARBA" id="ARBA00023136"/>
    </source>
</evidence>
<reference evidence="14 15" key="1">
    <citation type="submission" date="2015-10" db="EMBL/GenBank/DDBJ databases">
        <title>Metagenome-Assembled Genomes uncover a global brackish microbiome.</title>
        <authorList>
            <person name="Hugerth L.W."/>
            <person name="Larsson J."/>
            <person name="Alneberg J."/>
            <person name="Lindh M.V."/>
            <person name="Legrand C."/>
            <person name="Pinhassi J."/>
            <person name="Andersson A.F."/>
        </authorList>
    </citation>
    <scope>NUCLEOTIDE SEQUENCE [LARGE SCALE GENOMIC DNA]</scope>
    <source>
        <strain evidence="14">BACL2 MAG-120820-bin50</strain>
    </source>
</reference>
<evidence type="ECO:0000313" key="14">
    <source>
        <dbReference type="EMBL" id="KRO49996.1"/>
    </source>
</evidence>
<evidence type="ECO:0000256" key="11">
    <source>
        <dbReference type="RuleBase" id="RU003983"/>
    </source>
</evidence>
<dbReference type="Gene3D" id="3.30.2010.10">
    <property type="entry name" value="Metalloproteases ('zincins'), catalytic domain"/>
    <property type="match status" value="1"/>
</dbReference>
<keyword evidence="2" id="KW-1003">Cell membrane</keyword>
<comment type="caution">
    <text evidence="14">The sequence shown here is derived from an EMBL/GenBank/DDBJ whole genome shotgun (WGS) entry which is preliminary data.</text>
</comment>
<feature type="transmembrane region" description="Helical" evidence="12">
    <location>
        <begin position="72"/>
        <end position="97"/>
    </location>
</feature>
<evidence type="ECO:0000259" key="13">
    <source>
        <dbReference type="Pfam" id="PF01435"/>
    </source>
</evidence>
<keyword evidence="5" id="KW-0479">Metal-binding</keyword>
<keyword evidence="6 11" id="KW-0378">Hydrolase</keyword>
<keyword evidence="4 12" id="KW-0812">Transmembrane</keyword>
<evidence type="ECO:0000256" key="12">
    <source>
        <dbReference type="SAM" id="Phobius"/>
    </source>
</evidence>
<keyword evidence="10 12" id="KW-0472">Membrane</keyword>
<evidence type="ECO:0000256" key="4">
    <source>
        <dbReference type="ARBA" id="ARBA00022692"/>
    </source>
</evidence>
<dbReference type="EMBL" id="LIAU01000389">
    <property type="protein sequence ID" value="KRO49996.1"/>
    <property type="molecule type" value="Genomic_DNA"/>
</dbReference>
<dbReference type="GO" id="GO:0005886">
    <property type="term" value="C:plasma membrane"/>
    <property type="evidence" value="ECO:0007669"/>
    <property type="project" value="UniProtKB-SubCell"/>
</dbReference>
<comment type="cofactor">
    <cofactor evidence="11">
        <name>Zn(2+)</name>
        <dbReference type="ChEBI" id="CHEBI:29105"/>
    </cofactor>
    <text evidence="11">Binds 1 zinc ion per subunit.</text>
</comment>
<dbReference type="PANTHER" id="PTHR43221:SF1">
    <property type="entry name" value="PROTEASE HTPX"/>
    <property type="match status" value="1"/>
</dbReference>
<feature type="non-terminal residue" evidence="14">
    <location>
        <position position="1"/>
    </location>
</feature>
<keyword evidence="9 11" id="KW-0482">Metalloprotease</keyword>